<dbReference type="PANTHER" id="PTHR12035">
    <property type="entry name" value="SIALIC ACID BINDING IMMUNOGLOBULIN-LIKE LECTIN"/>
    <property type="match status" value="1"/>
</dbReference>
<evidence type="ECO:0000256" key="7">
    <source>
        <dbReference type="ARBA" id="ARBA00038361"/>
    </source>
</evidence>
<feature type="transmembrane region" description="Helical" evidence="8">
    <location>
        <begin position="270"/>
        <end position="293"/>
    </location>
</feature>
<protein>
    <recommendedName>
        <fullName evidence="10">Ig-like domain-containing protein</fullName>
    </recommendedName>
</protein>
<evidence type="ECO:0000256" key="5">
    <source>
        <dbReference type="ARBA" id="ARBA00022989"/>
    </source>
</evidence>
<feature type="chain" id="PRO_5013762405" description="Ig-like domain-containing protein" evidence="9">
    <location>
        <begin position="29"/>
        <end position="333"/>
    </location>
</feature>
<dbReference type="InterPro" id="IPR036179">
    <property type="entry name" value="Ig-like_dom_sf"/>
</dbReference>
<evidence type="ECO:0000256" key="4">
    <source>
        <dbReference type="ARBA" id="ARBA00022889"/>
    </source>
</evidence>
<dbReference type="SMART" id="SM00409">
    <property type="entry name" value="IG"/>
    <property type="match status" value="2"/>
</dbReference>
<feature type="domain" description="Ig-like" evidence="10">
    <location>
        <begin position="157"/>
        <end position="249"/>
    </location>
</feature>
<evidence type="ECO:0000256" key="1">
    <source>
        <dbReference type="ARBA" id="ARBA00004167"/>
    </source>
</evidence>
<evidence type="ECO:0000256" key="8">
    <source>
        <dbReference type="SAM" id="Phobius"/>
    </source>
</evidence>
<keyword evidence="3" id="KW-0430">Lectin</keyword>
<evidence type="ECO:0000256" key="3">
    <source>
        <dbReference type="ARBA" id="ARBA00022734"/>
    </source>
</evidence>
<proteinExistence type="inferred from homology"/>
<dbReference type="GO" id="GO:0030246">
    <property type="term" value="F:carbohydrate binding"/>
    <property type="evidence" value="ECO:0007669"/>
    <property type="project" value="UniProtKB-KW"/>
</dbReference>
<dbReference type="InterPro" id="IPR003599">
    <property type="entry name" value="Ig_sub"/>
</dbReference>
<keyword evidence="5 8" id="KW-1133">Transmembrane helix</keyword>
<dbReference type="InterPro" id="IPR007110">
    <property type="entry name" value="Ig-like_dom"/>
</dbReference>
<comment type="subcellular location">
    <subcellularLocation>
        <location evidence="1">Membrane</location>
        <topology evidence="1">Single-pass membrane protein</topology>
    </subcellularLocation>
</comment>
<dbReference type="PROSITE" id="PS50835">
    <property type="entry name" value="IG_LIKE"/>
    <property type="match status" value="1"/>
</dbReference>
<evidence type="ECO:0000256" key="9">
    <source>
        <dbReference type="SAM" id="SignalP"/>
    </source>
</evidence>
<gene>
    <name evidence="11" type="ORF">AB205_0026960</name>
</gene>
<dbReference type="OrthoDB" id="5843397at2759"/>
<reference evidence="12" key="1">
    <citation type="journal article" date="2017" name="Nat. Commun.">
        <title>The North American bullfrog draft genome provides insight into hormonal regulation of long noncoding RNA.</title>
        <authorList>
            <person name="Hammond S.A."/>
            <person name="Warren R.L."/>
            <person name="Vandervalk B.P."/>
            <person name="Kucuk E."/>
            <person name="Khan H."/>
            <person name="Gibb E.A."/>
            <person name="Pandoh P."/>
            <person name="Kirk H."/>
            <person name="Zhao Y."/>
            <person name="Jones M."/>
            <person name="Mungall A.J."/>
            <person name="Coope R."/>
            <person name="Pleasance S."/>
            <person name="Moore R.A."/>
            <person name="Holt R.A."/>
            <person name="Round J.M."/>
            <person name="Ohora S."/>
            <person name="Walle B.V."/>
            <person name="Veldhoen N."/>
            <person name="Helbing C.C."/>
            <person name="Birol I."/>
        </authorList>
    </citation>
    <scope>NUCLEOTIDE SEQUENCE [LARGE SCALE GENOMIC DNA]</scope>
</reference>
<feature type="signal peptide" evidence="9">
    <location>
        <begin position="1"/>
        <end position="28"/>
    </location>
</feature>
<keyword evidence="9" id="KW-0732">Signal</keyword>
<evidence type="ECO:0000313" key="11">
    <source>
        <dbReference type="EMBL" id="PIO24152.1"/>
    </source>
</evidence>
<dbReference type="GO" id="GO:0007155">
    <property type="term" value="P:cell adhesion"/>
    <property type="evidence" value="ECO:0007669"/>
    <property type="project" value="UniProtKB-KW"/>
</dbReference>
<accession>A0A2G9R8E2</accession>
<dbReference type="Pfam" id="PF07686">
    <property type="entry name" value="V-set"/>
    <property type="match status" value="1"/>
</dbReference>
<sequence>MLLMRCGFLHQHFITIVLLSTFCKDSNTQFGPKLPGFTINAPTRVTVQRNLCVHIPCTFQVPSFFTLSRNAQGSWLKGDHSQQNVVARKDGLDDPQDKYPRFFLTGEVWKGDCSLRISDAKSEDDSLYTFKLEDRGVKFSFTDVSPKVTVTDLTDTPEISTIGTLVAGERVTLTCTSPGRCAGEAPKITWEGATVRKAMVHQYTIYNGDGTRTYHSNLTFSPSIKDNLVRLLCRVTFTDNLTSKSEIVELEVEDAPPKPTTVCSSMDSKFIAGIIVGNIIILLLAGLGLLFFIKRHMKNAGNRPHESKPQGNESAYQDLHGQSIHTYEKITMK</sequence>
<keyword evidence="2 8" id="KW-0812">Transmembrane</keyword>
<dbReference type="InterPro" id="IPR051036">
    <property type="entry name" value="SIGLEC"/>
</dbReference>
<evidence type="ECO:0000313" key="12">
    <source>
        <dbReference type="Proteomes" id="UP000228934"/>
    </source>
</evidence>
<dbReference type="PANTHER" id="PTHR12035:SF125">
    <property type="entry name" value="SIALIC ACID-BINDING IG-LIKE LECTIN 5"/>
    <property type="match status" value="1"/>
</dbReference>
<name>A0A2G9R8E2_AQUCT</name>
<dbReference type="GO" id="GO:0005886">
    <property type="term" value="C:plasma membrane"/>
    <property type="evidence" value="ECO:0007669"/>
    <property type="project" value="TreeGrafter"/>
</dbReference>
<evidence type="ECO:0000259" key="10">
    <source>
        <dbReference type="PROSITE" id="PS50835"/>
    </source>
</evidence>
<dbReference type="InterPro" id="IPR013783">
    <property type="entry name" value="Ig-like_fold"/>
</dbReference>
<comment type="similarity">
    <text evidence="7">Belongs to the immunoglobulin superfamily. SIGLEC (sialic acid binding Ig-like lectin) family.</text>
</comment>
<dbReference type="SUPFAM" id="SSF48726">
    <property type="entry name" value="Immunoglobulin"/>
    <property type="match status" value="2"/>
</dbReference>
<keyword evidence="4" id="KW-0130">Cell adhesion</keyword>
<dbReference type="InterPro" id="IPR013106">
    <property type="entry name" value="Ig_V-set"/>
</dbReference>
<keyword evidence="12" id="KW-1185">Reference proteome</keyword>
<evidence type="ECO:0000256" key="6">
    <source>
        <dbReference type="ARBA" id="ARBA00023136"/>
    </source>
</evidence>
<dbReference type="AlphaFoldDB" id="A0A2G9R8E2"/>
<evidence type="ECO:0000256" key="2">
    <source>
        <dbReference type="ARBA" id="ARBA00022692"/>
    </source>
</evidence>
<organism evidence="11 12">
    <name type="scientific">Aquarana catesbeiana</name>
    <name type="common">American bullfrog</name>
    <name type="synonym">Rana catesbeiana</name>
    <dbReference type="NCBI Taxonomy" id="8400"/>
    <lineage>
        <taxon>Eukaryota</taxon>
        <taxon>Metazoa</taxon>
        <taxon>Chordata</taxon>
        <taxon>Craniata</taxon>
        <taxon>Vertebrata</taxon>
        <taxon>Euteleostomi</taxon>
        <taxon>Amphibia</taxon>
        <taxon>Batrachia</taxon>
        <taxon>Anura</taxon>
        <taxon>Neobatrachia</taxon>
        <taxon>Ranoidea</taxon>
        <taxon>Ranidae</taxon>
        <taxon>Aquarana</taxon>
    </lineage>
</organism>
<dbReference type="Proteomes" id="UP000228934">
    <property type="component" value="Unassembled WGS sequence"/>
</dbReference>
<keyword evidence="6 8" id="KW-0472">Membrane</keyword>
<dbReference type="EMBL" id="KV954105">
    <property type="protein sequence ID" value="PIO24152.1"/>
    <property type="molecule type" value="Genomic_DNA"/>
</dbReference>
<dbReference type="Gene3D" id="2.60.40.10">
    <property type="entry name" value="Immunoglobulins"/>
    <property type="match status" value="2"/>
</dbReference>
<dbReference type="GO" id="GO:0033691">
    <property type="term" value="F:sialic acid binding"/>
    <property type="evidence" value="ECO:0007669"/>
    <property type="project" value="TreeGrafter"/>
</dbReference>